<organism evidence="2 3">
    <name type="scientific">Botryosphaeria dothidea</name>
    <dbReference type="NCBI Taxonomy" id="55169"/>
    <lineage>
        <taxon>Eukaryota</taxon>
        <taxon>Fungi</taxon>
        <taxon>Dikarya</taxon>
        <taxon>Ascomycota</taxon>
        <taxon>Pezizomycotina</taxon>
        <taxon>Dothideomycetes</taxon>
        <taxon>Dothideomycetes incertae sedis</taxon>
        <taxon>Botryosphaeriales</taxon>
        <taxon>Botryosphaeriaceae</taxon>
        <taxon>Botryosphaeria</taxon>
    </lineage>
</organism>
<keyword evidence="3" id="KW-1185">Reference proteome</keyword>
<comment type="caution">
    <text evidence="2">The sequence shown here is derived from an EMBL/GenBank/DDBJ whole genome shotgun (WGS) entry which is preliminary data.</text>
</comment>
<evidence type="ECO:0000313" key="3">
    <source>
        <dbReference type="Proteomes" id="UP000572817"/>
    </source>
</evidence>
<accession>A0A8H4J989</accession>
<gene>
    <name evidence="2" type="ORF">GTA08_BOTSDO00294</name>
</gene>
<name>A0A8H4J989_9PEZI</name>
<keyword evidence="1" id="KW-0732">Signal</keyword>
<evidence type="ECO:0000313" key="2">
    <source>
        <dbReference type="EMBL" id="KAF4313338.1"/>
    </source>
</evidence>
<dbReference type="AlphaFoldDB" id="A0A8H4J989"/>
<dbReference type="Proteomes" id="UP000572817">
    <property type="component" value="Unassembled WGS sequence"/>
</dbReference>
<dbReference type="EMBL" id="WWBZ02000001">
    <property type="protein sequence ID" value="KAF4313338.1"/>
    <property type="molecule type" value="Genomic_DNA"/>
</dbReference>
<evidence type="ECO:0000256" key="1">
    <source>
        <dbReference type="SAM" id="SignalP"/>
    </source>
</evidence>
<protein>
    <submittedName>
        <fullName evidence="2">Uncharacterized protein</fullName>
    </submittedName>
</protein>
<reference evidence="2" key="1">
    <citation type="submission" date="2020-04" db="EMBL/GenBank/DDBJ databases">
        <title>Genome Assembly and Annotation of Botryosphaeria dothidea sdau 11-99, a Latent Pathogen of Apple Fruit Ring Rot in China.</title>
        <authorList>
            <person name="Yu C."/>
            <person name="Diao Y."/>
            <person name="Lu Q."/>
            <person name="Zhao J."/>
            <person name="Cui S."/>
            <person name="Peng C."/>
            <person name="He B."/>
            <person name="Liu H."/>
        </authorList>
    </citation>
    <scope>NUCLEOTIDE SEQUENCE [LARGE SCALE GENOMIC DNA]</scope>
    <source>
        <strain evidence="2">Sdau11-99</strain>
    </source>
</reference>
<sequence>MVSFKALFLSLAVVVPFVVAEGGSVERLGECTVNDDCADILRCITQKQGPYLCGYCKPGGFN</sequence>
<feature type="chain" id="PRO_5034346603" evidence="1">
    <location>
        <begin position="21"/>
        <end position="62"/>
    </location>
</feature>
<proteinExistence type="predicted"/>
<feature type="signal peptide" evidence="1">
    <location>
        <begin position="1"/>
        <end position="20"/>
    </location>
</feature>